<dbReference type="eggNOG" id="ENOG5033BNX">
    <property type="taxonomic scope" value="Bacteria"/>
</dbReference>
<dbReference type="EMBL" id="CP001751">
    <property type="protein sequence ID" value="ADE39109.1"/>
    <property type="molecule type" value="Genomic_DNA"/>
</dbReference>
<evidence type="ECO:0000313" key="2">
    <source>
        <dbReference type="Proteomes" id="UP000007460"/>
    </source>
</evidence>
<reference evidence="1 2" key="1">
    <citation type="journal article" date="2010" name="J. Bacteriol.">
        <title>Complete genome sequence of "Candidatus Puniceispirillum marinum" IMCC1322, a representative of the SAR116 clade in the Alphaproteobacteria.</title>
        <authorList>
            <person name="Oh H.M."/>
            <person name="Kwon K.K."/>
            <person name="Kang I."/>
            <person name="Kang S.G."/>
            <person name="Lee J.H."/>
            <person name="Kim S.J."/>
            <person name="Cho J.C."/>
        </authorList>
    </citation>
    <scope>NUCLEOTIDE SEQUENCE [LARGE SCALE GENOMIC DNA]</scope>
    <source>
        <strain evidence="1 2">IMCC1322</strain>
    </source>
</reference>
<evidence type="ECO:0000313" key="1">
    <source>
        <dbReference type="EMBL" id="ADE39109.1"/>
    </source>
</evidence>
<protein>
    <submittedName>
        <fullName evidence="1">Extracellular solute-binding protein, family 5</fullName>
    </submittedName>
</protein>
<dbReference type="KEGG" id="apb:SAR116_0866"/>
<dbReference type="AlphaFoldDB" id="D5BS62"/>
<dbReference type="Proteomes" id="UP000007460">
    <property type="component" value="Chromosome"/>
</dbReference>
<sequence length="147" mass="15804">MWHQTDQINMSVQMADISLDASRAALDGSSEALTLKINCNLKNIARGQCAVTIQPRADAPDDSGTAENAARGQLHIFVDRPLMTATVTVSARYFDQLTGFMSRASSRPMELVLTLEDALAVSLDGDLRIDSETIIAITGIVATIPVK</sequence>
<keyword evidence="2" id="KW-1185">Reference proteome</keyword>
<accession>D5BS62</accession>
<dbReference type="STRING" id="488538.SAR116_0866"/>
<gene>
    <name evidence="1" type="ordered locus">SAR116_0866</name>
</gene>
<name>D5BS62_PUNMI</name>
<dbReference type="HOGENOM" id="CLU_1766486_0_0_5"/>
<proteinExistence type="predicted"/>
<organism evidence="1 2">
    <name type="scientific">Puniceispirillum marinum (strain IMCC1322)</name>
    <dbReference type="NCBI Taxonomy" id="488538"/>
    <lineage>
        <taxon>Bacteria</taxon>
        <taxon>Pseudomonadati</taxon>
        <taxon>Pseudomonadota</taxon>
        <taxon>Alphaproteobacteria</taxon>
        <taxon>Candidatus Puniceispirillales</taxon>
        <taxon>Candidatus Puniceispirillaceae</taxon>
        <taxon>Candidatus Puniceispirillum</taxon>
    </lineage>
</organism>